<evidence type="ECO:0000256" key="11">
    <source>
        <dbReference type="PROSITE-ProRule" id="PRU00146"/>
    </source>
</evidence>
<keyword evidence="4 11" id="KW-0863">Zinc-finger</keyword>
<evidence type="ECO:0000256" key="3">
    <source>
        <dbReference type="ARBA" id="ARBA00022723"/>
    </source>
</evidence>
<dbReference type="SMART" id="SM00297">
    <property type="entry name" value="BROMO"/>
    <property type="match status" value="1"/>
</dbReference>
<dbReference type="PROSITE" id="PS50016">
    <property type="entry name" value="ZF_PHD_2"/>
    <property type="match status" value="1"/>
</dbReference>
<comment type="caution">
    <text evidence="15">The sequence shown here is derived from an EMBL/GenBank/DDBJ whole genome shotgun (WGS) entry which is preliminary data.</text>
</comment>
<organism evidence="15 16">
    <name type="scientific">Rhododendron simsii</name>
    <name type="common">Sims's rhododendron</name>
    <dbReference type="NCBI Taxonomy" id="118357"/>
    <lineage>
        <taxon>Eukaryota</taxon>
        <taxon>Viridiplantae</taxon>
        <taxon>Streptophyta</taxon>
        <taxon>Embryophyta</taxon>
        <taxon>Tracheophyta</taxon>
        <taxon>Spermatophyta</taxon>
        <taxon>Magnoliopsida</taxon>
        <taxon>eudicotyledons</taxon>
        <taxon>Gunneridae</taxon>
        <taxon>Pentapetalae</taxon>
        <taxon>asterids</taxon>
        <taxon>Ericales</taxon>
        <taxon>Ericaceae</taxon>
        <taxon>Ericoideae</taxon>
        <taxon>Rhodoreae</taxon>
        <taxon>Rhododendron</taxon>
    </lineage>
</organism>
<name>A0A834G8E1_RHOSS</name>
<dbReference type="GO" id="GO:0003677">
    <property type="term" value="F:DNA binding"/>
    <property type="evidence" value="ECO:0007669"/>
    <property type="project" value="UniProtKB-KW"/>
</dbReference>
<evidence type="ECO:0000256" key="2">
    <source>
        <dbReference type="ARBA" id="ARBA00022679"/>
    </source>
</evidence>
<keyword evidence="7" id="KW-0103">Bromodomain</keyword>
<dbReference type="InterPro" id="IPR003888">
    <property type="entry name" value="FYrich_N"/>
</dbReference>
<keyword evidence="8" id="KW-0238">DNA-binding</keyword>
<dbReference type="InterPro" id="IPR019787">
    <property type="entry name" value="Znf_PHD-finger"/>
</dbReference>
<dbReference type="PANTHER" id="PTHR47162">
    <property type="entry name" value="OS02G0192300 PROTEIN"/>
    <property type="match status" value="1"/>
</dbReference>
<dbReference type="Pfam" id="PF00628">
    <property type="entry name" value="PHD"/>
    <property type="match status" value="1"/>
</dbReference>
<evidence type="ECO:0000256" key="13">
    <source>
        <dbReference type="SAM" id="MobiDB-lite"/>
    </source>
</evidence>
<dbReference type="PROSITE" id="PS51542">
    <property type="entry name" value="FYRN"/>
    <property type="match status" value="1"/>
</dbReference>
<accession>A0A834G8E1</accession>
<evidence type="ECO:0000256" key="4">
    <source>
        <dbReference type="ARBA" id="ARBA00022771"/>
    </source>
</evidence>
<feature type="region of interest" description="Disordered" evidence="13">
    <location>
        <begin position="1673"/>
        <end position="1711"/>
    </location>
</feature>
<keyword evidence="9" id="KW-0804">Transcription</keyword>
<dbReference type="PROSITE" id="PS51543">
    <property type="entry name" value="FYRC"/>
    <property type="match status" value="1"/>
</dbReference>
<dbReference type="GO" id="GO:0005634">
    <property type="term" value="C:nucleus"/>
    <property type="evidence" value="ECO:0007669"/>
    <property type="project" value="UniProtKB-SubCell"/>
</dbReference>
<feature type="region of interest" description="Disordered" evidence="13">
    <location>
        <begin position="1958"/>
        <end position="2014"/>
    </location>
</feature>
<keyword evidence="16" id="KW-1185">Reference proteome</keyword>
<dbReference type="GO" id="GO:0008270">
    <property type="term" value="F:zinc ion binding"/>
    <property type="evidence" value="ECO:0007669"/>
    <property type="project" value="UniProtKB-KW"/>
</dbReference>
<dbReference type="SUPFAM" id="SSF54171">
    <property type="entry name" value="DNA-binding domain"/>
    <property type="match status" value="1"/>
</dbReference>
<protein>
    <recommendedName>
        <fullName evidence="14">PHD-type domain-containing protein</fullName>
    </recommendedName>
</protein>
<feature type="domain" description="PHD-type" evidence="14">
    <location>
        <begin position="1171"/>
        <end position="1221"/>
    </location>
</feature>
<dbReference type="InterPro" id="IPR001965">
    <property type="entry name" value="Znf_PHD"/>
</dbReference>
<dbReference type="SUPFAM" id="SSF57903">
    <property type="entry name" value="FYVE/PHD zinc finger"/>
    <property type="match status" value="1"/>
</dbReference>
<dbReference type="Proteomes" id="UP000626092">
    <property type="component" value="Unassembled WGS sequence"/>
</dbReference>
<dbReference type="PROSITE" id="PS01359">
    <property type="entry name" value="ZF_PHD_1"/>
    <property type="match status" value="1"/>
</dbReference>
<dbReference type="InterPro" id="IPR001487">
    <property type="entry name" value="Bromodomain"/>
</dbReference>
<dbReference type="EMBL" id="WJXA01000012">
    <property type="protein sequence ID" value="KAF7123536.1"/>
    <property type="molecule type" value="Genomic_DNA"/>
</dbReference>
<evidence type="ECO:0000313" key="15">
    <source>
        <dbReference type="EMBL" id="KAF7123536.1"/>
    </source>
</evidence>
<dbReference type="InterPro" id="IPR036427">
    <property type="entry name" value="Bromodomain-like_sf"/>
</dbReference>
<dbReference type="GO" id="GO:0016740">
    <property type="term" value="F:transferase activity"/>
    <property type="evidence" value="ECO:0007669"/>
    <property type="project" value="UniProtKB-KW"/>
</dbReference>
<dbReference type="Gene3D" id="3.30.40.10">
    <property type="entry name" value="Zinc/RING finger domain, C3HC4 (zinc finger)"/>
    <property type="match status" value="1"/>
</dbReference>
<evidence type="ECO:0000256" key="9">
    <source>
        <dbReference type="ARBA" id="ARBA00023163"/>
    </source>
</evidence>
<feature type="compositionally biased region" description="Basic and acidic residues" evidence="13">
    <location>
        <begin position="430"/>
        <end position="442"/>
    </location>
</feature>
<dbReference type="PANTHER" id="PTHR47162:SF10">
    <property type="entry name" value="METHYL-CPG-BINDING DOMAIN-CONTAINING PROTEIN 9 ISOFORM X1"/>
    <property type="match status" value="1"/>
</dbReference>
<dbReference type="SMART" id="SM00249">
    <property type="entry name" value="PHD"/>
    <property type="match status" value="1"/>
</dbReference>
<keyword evidence="3" id="KW-0479">Metal-binding</keyword>
<dbReference type="GO" id="GO:0048731">
    <property type="term" value="P:system development"/>
    <property type="evidence" value="ECO:0007669"/>
    <property type="project" value="UniProtKB-ARBA"/>
</dbReference>
<evidence type="ECO:0000256" key="1">
    <source>
        <dbReference type="ARBA" id="ARBA00004123"/>
    </source>
</evidence>
<dbReference type="InterPro" id="IPR016177">
    <property type="entry name" value="DNA-bd_dom_sf"/>
</dbReference>
<sequence length="2014" mass="224720">MDLGKLPEPESNARPGTRSRPFEIDLNETPLPSPREFLPAAEPVEGRGDSSGSGSERLRRGVRLFDINASPPREADGEGFVEQSYGGGGLVTVAEHNADNYLCMYLVYRMRIVSGIPLIGRSLNALETTSNMLYMENGFSLLKASHGLMPIQSSFEDIVQQRLHKTLKGVNFSSPLNGGIWPSNGTPQNFNTKYQHEVYLQALRDYIHAKRGLLGDGWVVEFVYCKSRCKTFPVYHAPDGSRFESMTDVAGHLGLLTNYHSLETEERSDGLASLQKRLHLDGRRKEFLRSSRANYRQNPNILTGSSVAGISSGSGFMGHEFESYRKSNLEADFKEHGRRGFELFQDVCPLQFEDLIVLSLGKVDPRPTYHSTNQIWPVGFRSCWHDKITGSLFVFEVVDGGDVGPSFKVKRYPCSTQPVPIGTTVLLRQKSDSRCGRDKEPNDDSTASGMDDEESMSIKMMLTEDCPPLMEDVFSRKVNSLTTESSCFPKSYLTVIPDDQGWVDCIGEFSVEGRSCSMVWDMASQTLLRAFHEVYKRVGILKFFCKHNVNEVEVKAAENNDSLSKFCHLSGPSDIPHLVQSKSDFDFCLKMIVKWLQEDRFGLDTEFVQEILEQLPGIDGCLDYKFLSERGQNSGSQTVRSGFLLVKRKRDVQGGKVADGFLLSCKRPRKQFVEESEIKKSFPSGKQLSSQLPTCLIGDIVQAWEFLWRFSEVIGLEETLSFQELENELMNPWLENINPPEGSGNETLICGDFTLCTGAALRKAHSSLLKVLVRELLLKVAGYVDPNSDAGEGKSRRGRKKDADNLFASKKMKLDMLQINELTWPELARRYILVFLSMEGNLDTGEITCRESSKIFHCLRGDGGTLCGSLSGVAGMEADARFLAEASSKVFGLVKKNDFVSMSQDKPDTVSSPKLNTESDNEVPEWVLALEPARKLPTNVGARIRKCVYDALNKNPPEWAKQILVHSISKEVYKGNASGPTKRAIVSVLAEANHKDLQPKPDKKEKVKSVSTLSDLIMKQCRIVLRRIIAEDEEKVFCNLLGRTLLNHNDNDDEGLLGYPAMVSRPLDFRTIDIRLAGGAYGGSHEAFRDDVHEVWNILRTAYADQSDVVDLAESLSQKFDFMYEKEILPVAKKFTEKASSLCISDEAQKEIDEMLMHANESSIPKAPWDEGVCKVCGIDKDDDNVLLCDTCDSEYHTYCLCPPLTRIPEGNWYCPSCVAGQSKSKGLSHGTQVKWRRKKRYQGDFTRHFMETLSRLARTMGSKEYWDFSVEERTFLIKFFCDETLNTSIIRDHLDHCACTSADLQQKLRSLSAELKNLKLREEILAANMEKANAVDNRAGVLTPDGKLLGKTPNRGNNVSFPQLEDGPCWNGPNVSGEQPYLPLSKSNSEQHHTSSRSKISSNSSLVAPCQVPQGHISSDGIRTNVTENEPSVAVNSESMVNGHHSSFPSAESAFQDGNQEMSSLKHEISVLRDSMARLEYELQKVSTRKECLGRDSNGRIYWGFERADTLPLLVVNGSMENPSSSRGPKFSWVSYQSDPEIGQIVGWLRDGDATERELKESILHWQRNMPKDSKNTENPVQNEKQSSFLVTKAVTALEKKYGPGLASQAADMSEKRVQKSNVYRCECLEPMWSSKHHCVSCHQTYSSSEELERRHSDGKCSGGSVITTTKKVNEDSTKGKKVAAETSVKKRPSNGNGKPSRGEKKEIGFNESKFQEPGCPYDFEEIRSKFVPQNSLKNLVKDVGLIRSSGTPSFVPSASPCVNDPALRLVPTNKNEAVGGNESIQGTNIEGDTESYFDNFPTYVGSERDEASNVERFVPAYTNEGYQLSGFKRKSACIIPESSLRRLVGRVTQILRQLKINLLDMDAALSDEALRPSMAHFEKRFAWRAFVKSAGSIYEMVQATVLLENMIKADYLKKDWWYWSSLSSAATISTLSALALRVYTLDAAIIFEKPSSPASDSTEIPKPGEPEAEGTTSKLDTPNDPILKTSNDPTENSKPKSRSSRRKKDSGG</sequence>
<evidence type="ECO:0000313" key="16">
    <source>
        <dbReference type="Proteomes" id="UP000626092"/>
    </source>
</evidence>
<dbReference type="InterPro" id="IPR019786">
    <property type="entry name" value="Zinc_finger_PHD-type_CS"/>
</dbReference>
<dbReference type="GO" id="GO:0140993">
    <property type="term" value="F:histone modifying activity"/>
    <property type="evidence" value="ECO:0007669"/>
    <property type="project" value="UniProtKB-ARBA"/>
</dbReference>
<evidence type="ECO:0000259" key="14">
    <source>
        <dbReference type="PROSITE" id="PS50016"/>
    </source>
</evidence>
<keyword evidence="10" id="KW-0539">Nucleus</keyword>
<evidence type="ECO:0000256" key="12">
    <source>
        <dbReference type="SAM" id="Coils"/>
    </source>
</evidence>
<feature type="region of interest" description="Disordered" evidence="13">
    <location>
        <begin position="1"/>
        <end position="56"/>
    </location>
</feature>
<keyword evidence="12" id="KW-0175">Coiled coil</keyword>
<keyword evidence="6" id="KW-0805">Transcription regulation</keyword>
<evidence type="ECO:0000256" key="5">
    <source>
        <dbReference type="ARBA" id="ARBA00022833"/>
    </source>
</evidence>
<keyword evidence="2" id="KW-0808">Transferase</keyword>
<dbReference type="InterPro" id="IPR013083">
    <property type="entry name" value="Znf_RING/FYVE/PHD"/>
</dbReference>
<dbReference type="Pfam" id="PF05964">
    <property type="entry name" value="FYRN"/>
    <property type="match status" value="1"/>
</dbReference>
<dbReference type="InterPro" id="IPR028942">
    <property type="entry name" value="WHIM1_dom"/>
</dbReference>
<dbReference type="SUPFAM" id="SSF47370">
    <property type="entry name" value="Bromodomain"/>
    <property type="match status" value="1"/>
</dbReference>
<dbReference type="OrthoDB" id="1903104at2759"/>
<reference evidence="15" key="1">
    <citation type="submission" date="2019-11" db="EMBL/GenBank/DDBJ databases">
        <authorList>
            <person name="Liu Y."/>
            <person name="Hou J."/>
            <person name="Li T.-Q."/>
            <person name="Guan C.-H."/>
            <person name="Wu X."/>
            <person name="Wu H.-Z."/>
            <person name="Ling F."/>
            <person name="Zhang R."/>
            <person name="Shi X.-G."/>
            <person name="Ren J.-P."/>
            <person name="Chen E.-F."/>
            <person name="Sun J.-M."/>
        </authorList>
    </citation>
    <scope>NUCLEOTIDE SEQUENCE</scope>
    <source>
        <strain evidence="15">Adult_tree_wgs_1</strain>
        <tissue evidence="15">Leaves</tissue>
    </source>
</reference>
<proteinExistence type="predicted"/>
<evidence type="ECO:0000256" key="10">
    <source>
        <dbReference type="ARBA" id="ARBA00023242"/>
    </source>
</evidence>
<dbReference type="Pfam" id="PF15612">
    <property type="entry name" value="WHIM1"/>
    <property type="match status" value="1"/>
</dbReference>
<dbReference type="InterPro" id="IPR003889">
    <property type="entry name" value="FYrich_C"/>
</dbReference>
<gene>
    <name evidence="15" type="ORF">RHSIM_Rhsim12G0121100</name>
</gene>
<comment type="subcellular location">
    <subcellularLocation>
        <location evidence="1">Nucleus</location>
    </subcellularLocation>
</comment>
<feature type="coiled-coil region" evidence="12">
    <location>
        <begin position="1302"/>
        <end position="1336"/>
    </location>
</feature>
<dbReference type="InterPro" id="IPR011011">
    <property type="entry name" value="Znf_FYVE_PHD"/>
</dbReference>
<evidence type="ECO:0000256" key="7">
    <source>
        <dbReference type="ARBA" id="ARBA00023117"/>
    </source>
</evidence>
<dbReference type="CDD" id="cd15519">
    <property type="entry name" value="PHD1_Lid2p_like"/>
    <property type="match status" value="1"/>
</dbReference>
<evidence type="ECO:0000256" key="6">
    <source>
        <dbReference type="ARBA" id="ARBA00023015"/>
    </source>
</evidence>
<feature type="region of interest" description="Disordered" evidence="13">
    <location>
        <begin position="430"/>
        <end position="453"/>
    </location>
</feature>
<keyword evidence="5" id="KW-0862">Zinc</keyword>
<dbReference type="Gene3D" id="1.20.920.10">
    <property type="entry name" value="Bromodomain-like"/>
    <property type="match status" value="1"/>
</dbReference>
<dbReference type="Gene3D" id="3.30.160.360">
    <property type="match status" value="1"/>
</dbReference>
<evidence type="ECO:0000256" key="8">
    <source>
        <dbReference type="ARBA" id="ARBA00023125"/>
    </source>
</evidence>
<feature type="region of interest" description="Disordered" evidence="13">
    <location>
        <begin position="1345"/>
        <end position="1426"/>
    </location>
</feature>
<feature type="compositionally biased region" description="Basic residues" evidence="13">
    <location>
        <begin position="2001"/>
        <end position="2014"/>
    </location>
</feature>
<dbReference type="GO" id="GO:0000785">
    <property type="term" value="C:chromatin"/>
    <property type="evidence" value="ECO:0007669"/>
    <property type="project" value="UniProtKB-ARBA"/>
</dbReference>